<proteinExistence type="predicted"/>
<dbReference type="Gene3D" id="3.40.50.300">
    <property type="entry name" value="P-loop containing nucleotide triphosphate hydrolases"/>
    <property type="match status" value="1"/>
</dbReference>
<evidence type="ECO:0000259" key="5">
    <source>
        <dbReference type="PROSITE" id="PS51194"/>
    </source>
</evidence>
<dbReference type="GO" id="GO:0016887">
    <property type="term" value="F:ATP hydrolysis activity"/>
    <property type="evidence" value="ECO:0007669"/>
    <property type="project" value="TreeGrafter"/>
</dbReference>
<dbReference type="InterPro" id="IPR000330">
    <property type="entry name" value="SNF2_N"/>
</dbReference>
<dbReference type="SUPFAM" id="SSF52540">
    <property type="entry name" value="P-loop containing nucleoside triphosphate hydrolases"/>
    <property type="match status" value="2"/>
</dbReference>
<dbReference type="Pfam" id="PF00176">
    <property type="entry name" value="SNF2-rel_dom"/>
    <property type="match status" value="1"/>
</dbReference>
<dbReference type="PROSITE" id="PS51192">
    <property type="entry name" value="HELICASE_ATP_BIND_1"/>
    <property type="match status" value="1"/>
</dbReference>
<organism evidence="6 7">
    <name type="scientific">Tribonema minus</name>
    <dbReference type="NCBI Taxonomy" id="303371"/>
    <lineage>
        <taxon>Eukaryota</taxon>
        <taxon>Sar</taxon>
        <taxon>Stramenopiles</taxon>
        <taxon>Ochrophyta</taxon>
        <taxon>PX clade</taxon>
        <taxon>Xanthophyceae</taxon>
        <taxon>Tribonematales</taxon>
        <taxon>Tribonemataceae</taxon>
        <taxon>Tribonema</taxon>
    </lineage>
</organism>
<dbReference type="SMART" id="SM00490">
    <property type="entry name" value="HELICc"/>
    <property type="match status" value="1"/>
</dbReference>
<dbReference type="OrthoDB" id="5857104at2759"/>
<feature type="domain" description="Helicase C-terminal" evidence="5">
    <location>
        <begin position="369"/>
        <end position="514"/>
    </location>
</feature>
<keyword evidence="3" id="KW-0539">Nucleus</keyword>
<dbReference type="PANTHER" id="PTHR45623:SF11">
    <property type="entry name" value="KISMET, ISOFORM C"/>
    <property type="match status" value="1"/>
</dbReference>
<evidence type="ECO:0000313" key="7">
    <source>
        <dbReference type="Proteomes" id="UP000664859"/>
    </source>
</evidence>
<feature type="non-terminal residue" evidence="6">
    <location>
        <position position="1"/>
    </location>
</feature>
<evidence type="ECO:0000313" key="6">
    <source>
        <dbReference type="EMBL" id="KAG5188935.1"/>
    </source>
</evidence>
<sequence>WKALLPRPGRDFKGNLLRDYQLEGVRWMLSCWYRRRSCILADEMGLGKTVQVTALLEHIFSVDGIRGPFLVVVPLSTIEHWRREIEAWTDMELCVYHDIGGGREMRDVIREYEWHYRDRAGNIISQNVLKFHVLLTTYDDMIRDVDELSAVAWRCVVVDEAHRLRNLNSRLLECLRAVMLRGAGVHGFQHRVLMTGTPLQNNMEELWSLMNFIEPDKFGDRARFLERYGAMETEEQVRSLQRRIAPHMLRRVKEDVASDIPPKEETVVDVELTLLQKQYYRAIFEKNHAILYKVSSGASGGAGIPSLMNIQMELRKCCNHPYLVRGVEDHEVGQMLQLLQQAKGPAGEAELARERLTKGLVQSSGKMVLLDKLLTKLRREGHKVLLFSQFIGMLDIIGEYASLSGIPHERLDGRITGNERQRAIDRFNRDPASFLFLLSTRAGGVGINLTAADVCIIFDSDWNPQNDVQAMARCHRIGQTKQVAIYRLITRGSFESEMFARASRKLGLEQAVLG</sequence>
<dbReference type="Proteomes" id="UP000664859">
    <property type="component" value="Unassembled WGS sequence"/>
</dbReference>
<evidence type="ECO:0000256" key="2">
    <source>
        <dbReference type="ARBA" id="ARBA00022801"/>
    </source>
</evidence>
<dbReference type="AlphaFoldDB" id="A0A836CJJ2"/>
<comment type="subcellular location">
    <subcellularLocation>
        <location evidence="1">Nucleus</location>
    </subcellularLocation>
</comment>
<dbReference type="PANTHER" id="PTHR45623">
    <property type="entry name" value="CHROMODOMAIN-HELICASE-DNA-BINDING PROTEIN 3-RELATED-RELATED"/>
    <property type="match status" value="1"/>
</dbReference>
<feature type="domain" description="Helicase ATP-binding" evidence="4">
    <location>
        <begin position="29"/>
        <end position="216"/>
    </location>
</feature>
<dbReference type="GO" id="GO:0003677">
    <property type="term" value="F:DNA binding"/>
    <property type="evidence" value="ECO:0007669"/>
    <property type="project" value="TreeGrafter"/>
</dbReference>
<protein>
    <submittedName>
        <fullName evidence="6">SNF2 family N-terminal domain-containing protein</fullName>
    </submittedName>
</protein>
<dbReference type="GO" id="GO:0140658">
    <property type="term" value="F:ATP-dependent chromatin remodeler activity"/>
    <property type="evidence" value="ECO:0007669"/>
    <property type="project" value="TreeGrafter"/>
</dbReference>
<gene>
    <name evidence="6" type="ORF">JKP88DRAFT_303442</name>
</gene>
<dbReference type="GO" id="GO:0000785">
    <property type="term" value="C:chromatin"/>
    <property type="evidence" value="ECO:0007669"/>
    <property type="project" value="TreeGrafter"/>
</dbReference>
<dbReference type="GO" id="GO:0005524">
    <property type="term" value="F:ATP binding"/>
    <property type="evidence" value="ECO:0007669"/>
    <property type="project" value="InterPro"/>
</dbReference>
<feature type="non-terminal residue" evidence="6">
    <location>
        <position position="514"/>
    </location>
</feature>
<dbReference type="GO" id="GO:0003682">
    <property type="term" value="F:chromatin binding"/>
    <property type="evidence" value="ECO:0007669"/>
    <property type="project" value="TreeGrafter"/>
</dbReference>
<keyword evidence="7" id="KW-1185">Reference proteome</keyword>
<evidence type="ECO:0000256" key="3">
    <source>
        <dbReference type="ARBA" id="ARBA00023242"/>
    </source>
</evidence>
<dbReference type="Gene3D" id="3.40.50.10810">
    <property type="entry name" value="Tandem AAA-ATPase domain"/>
    <property type="match status" value="1"/>
</dbReference>
<dbReference type="InterPro" id="IPR027417">
    <property type="entry name" value="P-loop_NTPase"/>
</dbReference>
<dbReference type="InterPro" id="IPR001650">
    <property type="entry name" value="Helicase_C-like"/>
</dbReference>
<dbReference type="GO" id="GO:0042393">
    <property type="term" value="F:histone binding"/>
    <property type="evidence" value="ECO:0007669"/>
    <property type="project" value="TreeGrafter"/>
</dbReference>
<comment type="caution">
    <text evidence="6">The sequence shown here is derived from an EMBL/GenBank/DDBJ whole genome shotgun (WGS) entry which is preliminary data.</text>
</comment>
<dbReference type="SMART" id="SM00487">
    <property type="entry name" value="DEXDc"/>
    <property type="match status" value="1"/>
</dbReference>
<dbReference type="CDD" id="cd17995">
    <property type="entry name" value="DEXHc_CHD6_7_8_9"/>
    <property type="match status" value="1"/>
</dbReference>
<name>A0A836CJJ2_9STRA</name>
<dbReference type="GO" id="GO:0005634">
    <property type="term" value="C:nucleus"/>
    <property type="evidence" value="ECO:0007669"/>
    <property type="project" value="UniProtKB-SubCell"/>
</dbReference>
<keyword evidence="2" id="KW-0378">Hydrolase</keyword>
<dbReference type="CDD" id="cd18793">
    <property type="entry name" value="SF2_C_SNF"/>
    <property type="match status" value="1"/>
</dbReference>
<accession>A0A836CJJ2</accession>
<dbReference type="EMBL" id="JAFCMP010000060">
    <property type="protein sequence ID" value="KAG5188935.1"/>
    <property type="molecule type" value="Genomic_DNA"/>
</dbReference>
<reference evidence="6" key="1">
    <citation type="submission" date="2021-02" db="EMBL/GenBank/DDBJ databases">
        <title>First Annotated Genome of the Yellow-green Alga Tribonema minus.</title>
        <authorList>
            <person name="Mahan K.M."/>
        </authorList>
    </citation>
    <scope>NUCLEOTIDE SEQUENCE</scope>
    <source>
        <strain evidence="6">UTEX B ZZ1240</strain>
    </source>
</reference>
<dbReference type="InterPro" id="IPR049730">
    <property type="entry name" value="SNF2/RAD54-like_C"/>
</dbReference>
<dbReference type="PROSITE" id="PS51194">
    <property type="entry name" value="HELICASE_CTER"/>
    <property type="match status" value="1"/>
</dbReference>
<dbReference type="Pfam" id="PF00271">
    <property type="entry name" value="Helicase_C"/>
    <property type="match status" value="1"/>
</dbReference>
<evidence type="ECO:0000256" key="1">
    <source>
        <dbReference type="ARBA" id="ARBA00004123"/>
    </source>
</evidence>
<evidence type="ECO:0000259" key="4">
    <source>
        <dbReference type="PROSITE" id="PS51192"/>
    </source>
</evidence>
<dbReference type="InterPro" id="IPR038718">
    <property type="entry name" value="SNF2-like_sf"/>
</dbReference>
<dbReference type="InterPro" id="IPR014001">
    <property type="entry name" value="Helicase_ATP-bd"/>
</dbReference>